<comment type="caution">
    <text evidence="3">The sequence shown here is derived from an EMBL/GenBank/DDBJ whole genome shotgun (WGS) entry which is preliminary data.</text>
</comment>
<keyword evidence="2" id="KW-0472">Membrane</keyword>
<keyword evidence="2" id="KW-0812">Transmembrane</keyword>
<accession>A0ABQ5SXG2</accession>
<evidence type="ECO:0000313" key="3">
    <source>
        <dbReference type="EMBL" id="GLJ68848.1"/>
    </source>
</evidence>
<keyword evidence="2" id="KW-1133">Transmembrane helix</keyword>
<evidence type="ECO:0000256" key="2">
    <source>
        <dbReference type="SAM" id="Phobius"/>
    </source>
</evidence>
<keyword evidence="4" id="KW-1185">Reference proteome</keyword>
<reference evidence="3" key="2">
    <citation type="submission" date="2023-01" db="EMBL/GenBank/DDBJ databases">
        <authorList>
            <person name="Sun Q."/>
            <person name="Evtushenko L."/>
        </authorList>
    </citation>
    <scope>NUCLEOTIDE SEQUENCE</scope>
    <source>
        <strain evidence="3">VKM Ac-1246</strain>
    </source>
</reference>
<evidence type="ECO:0000313" key="4">
    <source>
        <dbReference type="Proteomes" id="UP001142292"/>
    </source>
</evidence>
<evidence type="ECO:0000256" key="1">
    <source>
        <dbReference type="SAM" id="MobiDB-lite"/>
    </source>
</evidence>
<feature type="compositionally biased region" description="Low complexity" evidence="1">
    <location>
        <begin position="15"/>
        <end position="30"/>
    </location>
</feature>
<protein>
    <recommendedName>
        <fullName evidence="5">Lipoprotein</fullName>
    </recommendedName>
</protein>
<dbReference type="EMBL" id="BSEL01000005">
    <property type="protein sequence ID" value="GLJ68848.1"/>
    <property type="molecule type" value="Genomic_DNA"/>
</dbReference>
<feature type="transmembrane region" description="Helical" evidence="2">
    <location>
        <begin position="40"/>
        <end position="56"/>
    </location>
</feature>
<reference evidence="3" key="1">
    <citation type="journal article" date="2014" name="Int. J. Syst. Evol. Microbiol.">
        <title>Complete genome of a new Firmicutes species belonging to the dominant human colonic microbiota ('Ruminococcus bicirculans') reveals two chromosomes and a selective capacity to utilize plant glucans.</title>
        <authorList>
            <consortium name="NISC Comparative Sequencing Program"/>
            <person name="Wegmann U."/>
            <person name="Louis P."/>
            <person name="Goesmann A."/>
            <person name="Henrissat B."/>
            <person name="Duncan S.H."/>
            <person name="Flint H.J."/>
        </authorList>
    </citation>
    <scope>NUCLEOTIDE SEQUENCE</scope>
    <source>
        <strain evidence="3">VKM Ac-1246</strain>
    </source>
</reference>
<feature type="region of interest" description="Disordered" evidence="1">
    <location>
        <begin position="1"/>
        <end position="35"/>
    </location>
</feature>
<feature type="compositionally biased region" description="Basic and acidic residues" evidence="1">
    <location>
        <begin position="1"/>
        <end position="12"/>
    </location>
</feature>
<proteinExistence type="predicted"/>
<feature type="compositionally biased region" description="Low complexity" evidence="1">
    <location>
        <begin position="68"/>
        <end position="84"/>
    </location>
</feature>
<feature type="region of interest" description="Disordered" evidence="1">
    <location>
        <begin position="152"/>
        <end position="177"/>
    </location>
</feature>
<dbReference type="RefSeq" id="WP_189117346.1">
    <property type="nucleotide sequence ID" value="NZ_BMRK01000003.1"/>
</dbReference>
<evidence type="ECO:0008006" key="5">
    <source>
        <dbReference type="Google" id="ProtNLM"/>
    </source>
</evidence>
<sequence length="177" mass="18590">MRNEPRTAHVPKDMTPTTLSNATTTAASAERSTRRRVRRTAYVLPVLALALAPFIAGCGSEAKDPGANVSDVPTSSSPTPDDPNVAAAIADLTKRQGVKSEEITVVSNDEVTWRDGSLGCPEPGKMYSMALVDGVRIVLEAGGKSYSYHGGKTGSVKYCENPQEPAPDKGSSSDAPQ</sequence>
<organism evidence="3 4">
    <name type="scientific">Nocardioides luteus</name>
    <dbReference type="NCBI Taxonomy" id="1844"/>
    <lineage>
        <taxon>Bacteria</taxon>
        <taxon>Bacillati</taxon>
        <taxon>Actinomycetota</taxon>
        <taxon>Actinomycetes</taxon>
        <taxon>Propionibacteriales</taxon>
        <taxon>Nocardioidaceae</taxon>
        <taxon>Nocardioides</taxon>
    </lineage>
</organism>
<feature type="region of interest" description="Disordered" evidence="1">
    <location>
        <begin position="63"/>
        <end position="84"/>
    </location>
</feature>
<name>A0ABQ5SXG2_9ACTN</name>
<dbReference type="Proteomes" id="UP001142292">
    <property type="component" value="Unassembled WGS sequence"/>
</dbReference>
<gene>
    <name evidence="3" type="ORF">GCM10017579_28840</name>
</gene>